<dbReference type="PANTHER" id="PTHR31778:SF2">
    <property type="entry name" value="BUD SITE SELECTION PROTEIN RAX2"/>
    <property type="match status" value="1"/>
</dbReference>
<dbReference type="InterPro" id="IPR013431">
    <property type="entry name" value="Delta_60_rpt"/>
</dbReference>
<dbReference type="Gene3D" id="2.80.10.50">
    <property type="match status" value="1"/>
</dbReference>
<dbReference type="SUPFAM" id="SSF50998">
    <property type="entry name" value="Quinoprotein alcohol dehydrogenase-like"/>
    <property type="match status" value="2"/>
</dbReference>
<organism evidence="1 2">
    <name type="scientific">Natronospira proteinivora</name>
    <dbReference type="NCBI Taxonomy" id="1807133"/>
    <lineage>
        <taxon>Bacteria</taxon>
        <taxon>Pseudomonadati</taxon>
        <taxon>Pseudomonadota</taxon>
        <taxon>Gammaproteobacteria</taxon>
        <taxon>Natronospirales</taxon>
        <taxon>Natronospiraceae</taxon>
        <taxon>Natronospira</taxon>
    </lineage>
</organism>
<dbReference type="Proteomes" id="UP001523550">
    <property type="component" value="Unassembled WGS sequence"/>
</dbReference>
<dbReference type="InterPro" id="IPR011047">
    <property type="entry name" value="Quinoprotein_ADH-like_sf"/>
</dbReference>
<comment type="caution">
    <text evidence="1">The sequence shown here is derived from an EMBL/GenBank/DDBJ whole genome shotgun (WGS) entry which is preliminary data.</text>
</comment>
<gene>
    <name evidence="1" type="ORF">J2T60_002286</name>
</gene>
<dbReference type="RefSeq" id="WP_253450119.1">
    <property type="nucleotide sequence ID" value="NZ_JALJYF010000002.1"/>
</dbReference>
<dbReference type="PANTHER" id="PTHR31778">
    <property type="entry name" value="BUD SITE SELECTION PROTEIN RAX2"/>
    <property type="match status" value="1"/>
</dbReference>
<proteinExistence type="predicted"/>
<protein>
    <recommendedName>
        <fullName evidence="3">Outer membrane protein assembly factor BamB</fullName>
    </recommendedName>
</protein>
<dbReference type="EMBL" id="JALJYF010000002">
    <property type="protein sequence ID" value="MCP1728286.1"/>
    <property type="molecule type" value="Genomic_DNA"/>
</dbReference>
<keyword evidence="2" id="KW-1185">Reference proteome</keyword>
<dbReference type="Pfam" id="PF17164">
    <property type="entry name" value="DUF5122"/>
    <property type="match status" value="2"/>
</dbReference>
<evidence type="ECO:0000313" key="1">
    <source>
        <dbReference type="EMBL" id="MCP1728286.1"/>
    </source>
</evidence>
<evidence type="ECO:0000313" key="2">
    <source>
        <dbReference type="Proteomes" id="UP001523550"/>
    </source>
</evidence>
<sequence>MLLATTLTLVGCLADDMDTDEGPDFGGNGGPPSADTYSVSGQAVGIGDTPVQLSLSGGENLTVDADGGFEFQTELEDGDSYSVSISDVPGDRQCGLANSDGSVDGQDVDDVQLDCTMISATADIMQVHLAWTGPSTVDLVYSTDPDCDWGNYASCDDGGRISGASGHESTLVAVEEGMVVDAPLYFVVESEAVRSEVAGARAAAPSFWGFGGAREFAEADGRLYMVGDIVGVGMATPGGLTVDRDTAAPRGSMPRFTAEEFGAPDQGVVATAEPDGAGGWYLGGLFSEVDGVERPSVAHVNADGSLNESFDPEILGGEILGLSLVDGRLYVAGEFEDQSSTVRALAAMDPETGELVGDFSPMLDGAVLAMLEHDGHLYIGGEFNEIEGISGFGNLAVFDLSSDEVVSDWQPQASDSVWTLAAQGDSVFAGGEFDEIDGQSVGHVAAIDTVSGNLNPSWDAGLDGPVLALEIHDDTLYVGGQFTETSQAIERTSLAAFDVADGGLSDWAPEALDDPGDPALIRGLSYQDGRIYVAGNMVVVDDDLAMHAAALDPVDGSPDVDWRPWLTEYGSFGEVDLWEITPGHNGEVFIGGLVDGYLDGSDHLHVGVAAFDAETGVVDRDWTGYVFPAGVDAVETANSRLYIGGDFGVAGSGPFDLATVLSATPPGEPRDNLAAYDLSDGGLDGWAPDGASNVNAIVADDSYLYVGMNDFSADHLSAFDLETGQEHAGLDGAGFNGQVRDLLLHNGYLYIGGAFSEDASGEDRDHLAALNPSTGNLNNWDPSVDSPVNVLIEHNGDIYIGGDFTEANGDDRDFLAAFSAEDTPDPTLRSWAPSASDSVYALSVDGDRIFVGGDFTEIDGNEQSGLAAVNASNGNLDLGWRPTVNGPVFGLHVEAGAVRAGGEFTLVNEQLRSGIALLDAISGDLVLGSGSSYESYQEPQSMKRASLLSSDRRILSSPQDERELGDDVDVKQGSLLEKLMGTERNH</sequence>
<reference evidence="1 2" key="1">
    <citation type="submission" date="2022-03" db="EMBL/GenBank/DDBJ databases">
        <title>Genomic Encyclopedia of Type Strains, Phase III (KMG-III): the genomes of soil and plant-associated and newly described type strains.</title>
        <authorList>
            <person name="Whitman W."/>
        </authorList>
    </citation>
    <scope>NUCLEOTIDE SEQUENCE [LARGE SCALE GENOMIC DNA]</scope>
    <source>
        <strain evidence="1 2">BSker1</strain>
    </source>
</reference>
<name>A0ABT1GAD7_9GAMM</name>
<accession>A0ABT1GAD7</accession>
<evidence type="ECO:0008006" key="3">
    <source>
        <dbReference type="Google" id="ProtNLM"/>
    </source>
</evidence>